<evidence type="ECO:0000313" key="2">
    <source>
        <dbReference type="Proteomes" id="UP000242497"/>
    </source>
</evidence>
<name>A0A1M6N1N1_9FIRM</name>
<dbReference type="OrthoDB" id="1757872at2"/>
<evidence type="ECO:0000313" key="1">
    <source>
        <dbReference type="EMBL" id="SHJ89572.1"/>
    </source>
</evidence>
<sequence>MNNKMLIALAILALQGDKIFDSENNIFENFRITDFDDRKLEKGIEILSRSKKYMKKDEKIIINKAESMLDLIRGITKLNRINDLRDFDESDFFRSMDVKDKRNMMVKEIIDVFPEDKKNKINKILDMKNKMFLLKDLVTSGALEQLGSINDLEDALSSDDEES</sequence>
<keyword evidence="2" id="KW-1185">Reference proteome</keyword>
<dbReference type="AlphaFoldDB" id="A0A1M6N1N1"/>
<organism evidence="1 2">
    <name type="scientific">Tepidibacter formicigenes DSM 15518</name>
    <dbReference type="NCBI Taxonomy" id="1123349"/>
    <lineage>
        <taxon>Bacteria</taxon>
        <taxon>Bacillati</taxon>
        <taxon>Bacillota</taxon>
        <taxon>Clostridia</taxon>
        <taxon>Peptostreptococcales</taxon>
        <taxon>Peptostreptococcaceae</taxon>
        <taxon>Tepidibacter</taxon>
    </lineage>
</organism>
<dbReference type="RefSeq" id="WP_072888105.1">
    <property type="nucleotide sequence ID" value="NZ_FRAE01000019.1"/>
</dbReference>
<dbReference type="EMBL" id="FRAE01000019">
    <property type="protein sequence ID" value="SHJ89572.1"/>
    <property type="molecule type" value="Genomic_DNA"/>
</dbReference>
<dbReference type="Proteomes" id="UP000242497">
    <property type="component" value="Unassembled WGS sequence"/>
</dbReference>
<accession>A0A1M6N1N1</accession>
<protein>
    <submittedName>
        <fullName evidence="1">Uncharacterized protein</fullName>
    </submittedName>
</protein>
<proteinExistence type="predicted"/>
<reference evidence="2" key="1">
    <citation type="submission" date="2016-11" db="EMBL/GenBank/DDBJ databases">
        <authorList>
            <person name="Varghese N."/>
            <person name="Submissions S."/>
        </authorList>
    </citation>
    <scope>NUCLEOTIDE SEQUENCE [LARGE SCALE GENOMIC DNA]</scope>
    <source>
        <strain evidence="2">DSM 15518</strain>
    </source>
</reference>
<gene>
    <name evidence="1" type="ORF">SAMN02744037_01134</name>
</gene>